<evidence type="ECO:0000256" key="4">
    <source>
        <dbReference type="ARBA" id="ARBA00022597"/>
    </source>
</evidence>
<feature type="transmembrane region" description="Helical" evidence="9">
    <location>
        <begin position="101"/>
        <end position="120"/>
    </location>
</feature>
<feature type="transmembrane region" description="Helical" evidence="9">
    <location>
        <begin position="7"/>
        <end position="25"/>
    </location>
</feature>
<evidence type="ECO:0000256" key="2">
    <source>
        <dbReference type="ARBA" id="ARBA00007809"/>
    </source>
</evidence>
<keyword evidence="8 9" id="KW-0472">Membrane</keyword>
<keyword evidence="3 9" id="KW-0813">Transport</keyword>
<dbReference type="PANTHER" id="PTHR10791">
    <property type="entry name" value="RAG1-ACTIVATING PROTEIN 1"/>
    <property type="match status" value="1"/>
</dbReference>
<dbReference type="Gene3D" id="1.20.1280.290">
    <property type="match status" value="2"/>
</dbReference>
<feature type="transmembrane region" description="Helical" evidence="9">
    <location>
        <begin position="192"/>
        <end position="213"/>
    </location>
</feature>
<evidence type="ECO:0000256" key="1">
    <source>
        <dbReference type="ARBA" id="ARBA00004127"/>
    </source>
</evidence>
<evidence type="ECO:0000256" key="8">
    <source>
        <dbReference type="ARBA" id="ARBA00023136"/>
    </source>
</evidence>
<evidence type="ECO:0000256" key="3">
    <source>
        <dbReference type="ARBA" id="ARBA00022448"/>
    </source>
</evidence>
<comment type="subcellular location">
    <subcellularLocation>
        <location evidence="9">Cell membrane</location>
        <topology evidence="9">Multi-pass membrane protein</topology>
    </subcellularLocation>
    <subcellularLocation>
        <location evidence="1">Endomembrane system</location>
        <topology evidence="1">Multi-pass membrane protein</topology>
    </subcellularLocation>
</comment>
<dbReference type="FunFam" id="1.20.1280.290:FF:000002">
    <property type="entry name" value="Bidirectional sugar transporter SWEET"/>
    <property type="match status" value="1"/>
</dbReference>
<dbReference type="AlphaFoldDB" id="D5A8D3"/>
<evidence type="ECO:0000313" key="10">
    <source>
        <dbReference type="EMBL" id="ADE75802.1"/>
    </source>
</evidence>
<keyword evidence="4 9" id="KW-0762">Sugar transport</keyword>
<keyword evidence="7 9" id="KW-1133">Transmembrane helix</keyword>
<protein>
    <recommendedName>
        <fullName evidence="9">Bidirectional sugar transporter SWEET</fullName>
    </recommendedName>
</protein>
<dbReference type="InterPro" id="IPR047664">
    <property type="entry name" value="SWEET"/>
</dbReference>
<name>D5A8D3_PICSI</name>
<evidence type="ECO:0000256" key="6">
    <source>
        <dbReference type="ARBA" id="ARBA00022737"/>
    </source>
</evidence>
<dbReference type="GO" id="GO:0005886">
    <property type="term" value="C:plasma membrane"/>
    <property type="evidence" value="ECO:0007669"/>
    <property type="project" value="UniProtKB-SubCell"/>
</dbReference>
<evidence type="ECO:0000256" key="7">
    <source>
        <dbReference type="ARBA" id="ARBA00022989"/>
    </source>
</evidence>
<dbReference type="EMBL" id="BT122421">
    <property type="protein sequence ID" value="ADE75802.1"/>
    <property type="molecule type" value="mRNA"/>
</dbReference>
<accession>D5A8D3</accession>
<dbReference type="InterPro" id="IPR004316">
    <property type="entry name" value="SWEET_rpt"/>
</dbReference>
<dbReference type="GO" id="GO:0012505">
    <property type="term" value="C:endomembrane system"/>
    <property type="evidence" value="ECO:0007669"/>
    <property type="project" value="UniProtKB-SubCell"/>
</dbReference>
<dbReference type="FunFam" id="1.20.1280.290:FF:000001">
    <property type="entry name" value="Bidirectional sugar transporter SWEET"/>
    <property type="match status" value="1"/>
</dbReference>
<sequence length="231" mass="26252">MMPDEEIWHYATGIADNFFALGLFLSPIPTFRRITKNKSTEQFSGLPYIFALLNCLICTWYGLPFVSRNNILVTTVNGTGAIFQLFYISLYIVYSQKEARVKMVVLLSLVMAIFISIVLVTYEFMKQPLRKVFVGSLSVISLVSMFASPLSIIKLVIETHSVEYMPFYLSLSTLLMSVSFFTYGFLGQDPFVYVPNGIGSVLGIIQLGLYFYYRNNRRRRQAVQPLLSSTA</sequence>
<proteinExistence type="evidence at transcript level"/>
<evidence type="ECO:0000256" key="9">
    <source>
        <dbReference type="RuleBase" id="RU910715"/>
    </source>
</evidence>
<comment type="function">
    <text evidence="9">Mediates both low-affinity uptake and efflux of sugar across the membrane.</text>
</comment>
<evidence type="ECO:0000256" key="5">
    <source>
        <dbReference type="ARBA" id="ARBA00022692"/>
    </source>
</evidence>
<dbReference type="PANTHER" id="PTHR10791:SF57">
    <property type="entry name" value="BIDIRECTIONAL SUGAR TRANSPORTER SWEET2A"/>
    <property type="match status" value="1"/>
</dbReference>
<dbReference type="Pfam" id="PF03083">
    <property type="entry name" value="MtN3_slv"/>
    <property type="match status" value="2"/>
</dbReference>
<feature type="transmembrane region" description="Helical" evidence="9">
    <location>
        <begin position="71"/>
        <end position="94"/>
    </location>
</feature>
<keyword evidence="6" id="KW-0677">Repeat</keyword>
<comment type="similarity">
    <text evidence="2 9">Belongs to the SWEET sugar transporter family.</text>
</comment>
<dbReference type="GO" id="GO:0051119">
    <property type="term" value="F:sugar transmembrane transporter activity"/>
    <property type="evidence" value="ECO:0007669"/>
    <property type="project" value="InterPro"/>
</dbReference>
<keyword evidence="5 9" id="KW-0812">Transmembrane</keyword>
<reference evidence="10" key="1">
    <citation type="submission" date="2010-04" db="EMBL/GenBank/DDBJ databases">
        <authorList>
            <person name="Reid K.E."/>
            <person name="Liao N."/>
            <person name="Chan S."/>
            <person name="Docking R."/>
            <person name="Taylor G."/>
            <person name="Moore R."/>
            <person name="Mayo M."/>
            <person name="Munro S."/>
            <person name="King J."/>
            <person name="Yanchuk A."/>
            <person name="Holt R."/>
            <person name="Jones S."/>
            <person name="Marra M."/>
            <person name="Ritland C.E."/>
            <person name="Ritland K."/>
            <person name="Bohlmann J."/>
        </authorList>
    </citation>
    <scope>NUCLEOTIDE SEQUENCE</scope>
    <source>
        <tissue evidence="10">Buds collected with no treatment. Collection October 2007</tissue>
    </source>
</reference>
<feature type="transmembrane region" description="Helical" evidence="9">
    <location>
        <begin position="132"/>
        <end position="153"/>
    </location>
</feature>
<organism evidence="10">
    <name type="scientific">Picea sitchensis</name>
    <name type="common">Sitka spruce</name>
    <name type="synonym">Pinus sitchensis</name>
    <dbReference type="NCBI Taxonomy" id="3332"/>
    <lineage>
        <taxon>Eukaryota</taxon>
        <taxon>Viridiplantae</taxon>
        <taxon>Streptophyta</taxon>
        <taxon>Embryophyta</taxon>
        <taxon>Tracheophyta</taxon>
        <taxon>Spermatophyta</taxon>
        <taxon>Pinopsida</taxon>
        <taxon>Pinidae</taxon>
        <taxon>Conifers I</taxon>
        <taxon>Pinales</taxon>
        <taxon>Pinaceae</taxon>
        <taxon>Picea</taxon>
    </lineage>
</organism>
<feature type="transmembrane region" description="Helical" evidence="9">
    <location>
        <begin position="46"/>
        <end position="65"/>
    </location>
</feature>
<feature type="transmembrane region" description="Helical" evidence="9">
    <location>
        <begin position="165"/>
        <end position="186"/>
    </location>
</feature>